<protein>
    <submittedName>
        <fullName evidence="2">Hxxxd-type acyl-transferase family protein</fullName>
    </submittedName>
</protein>
<gene>
    <name evidence="2" type="ORF">FRX31_018556</name>
</gene>
<dbReference type="InterPro" id="IPR023213">
    <property type="entry name" value="CAT-like_dom_sf"/>
</dbReference>
<reference evidence="2 3" key="1">
    <citation type="submission" date="2020-06" db="EMBL/GenBank/DDBJ databases">
        <title>Transcriptomic and genomic resources for Thalictrum thalictroides and T. hernandezii: Facilitating candidate gene discovery in an emerging model plant lineage.</title>
        <authorList>
            <person name="Arias T."/>
            <person name="Riano-Pachon D.M."/>
            <person name="Di Stilio V.S."/>
        </authorList>
    </citation>
    <scope>NUCLEOTIDE SEQUENCE [LARGE SCALE GENOMIC DNA]</scope>
    <source>
        <strain evidence="3">cv. WT478/WT964</strain>
        <tissue evidence="2">Leaves</tissue>
    </source>
</reference>
<dbReference type="PANTHER" id="PTHR31642:SF189">
    <property type="entry name" value="ACYLTRANSFERASE GLAUCE"/>
    <property type="match status" value="1"/>
</dbReference>
<keyword evidence="3" id="KW-1185">Reference proteome</keyword>
<organism evidence="2 3">
    <name type="scientific">Thalictrum thalictroides</name>
    <name type="common">Rue-anemone</name>
    <name type="synonym">Anemone thalictroides</name>
    <dbReference type="NCBI Taxonomy" id="46969"/>
    <lineage>
        <taxon>Eukaryota</taxon>
        <taxon>Viridiplantae</taxon>
        <taxon>Streptophyta</taxon>
        <taxon>Embryophyta</taxon>
        <taxon>Tracheophyta</taxon>
        <taxon>Spermatophyta</taxon>
        <taxon>Magnoliopsida</taxon>
        <taxon>Ranunculales</taxon>
        <taxon>Ranunculaceae</taxon>
        <taxon>Thalictroideae</taxon>
        <taxon>Thalictrum</taxon>
    </lineage>
</organism>
<comment type="caution">
    <text evidence="2">The sequence shown here is derived from an EMBL/GenBank/DDBJ whole genome shotgun (WGS) entry which is preliminary data.</text>
</comment>
<name>A0A7J6W455_THATH</name>
<evidence type="ECO:0000313" key="3">
    <source>
        <dbReference type="Proteomes" id="UP000554482"/>
    </source>
</evidence>
<dbReference type="Proteomes" id="UP000554482">
    <property type="component" value="Unassembled WGS sequence"/>
</dbReference>
<dbReference type="OrthoDB" id="671439at2759"/>
<accession>A0A7J6W455</accession>
<dbReference type="EMBL" id="JABWDY010022256">
    <property type="protein sequence ID" value="KAF5191853.1"/>
    <property type="molecule type" value="Genomic_DNA"/>
</dbReference>
<dbReference type="GO" id="GO:0016747">
    <property type="term" value="F:acyltransferase activity, transferring groups other than amino-acyl groups"/>
    <property type="evidence" value="ECO:0007669"/>
    <property type="project" value="TreeGrafter"/>
</dbReference>
<evidence type="ECO:0000313" key="2">
    <source>
        <dbReference type="EMBL" id="KAF5191853.1"/>
    </source>
</evidence>
<dbReference type="Pfam" id="PF02458">
    <property type="entry name" value="Transferase"/>
    <property type="match status" value="1"/>
</dbReference>
<dbReference type="InterPro" id="IPR050317">
    <property type="entry name" value="Plant_Fungal_Acyltransferase"/>
</dbReference>
<dbReference type="PANTHER" id="PTHR31642">
    <property type="entry name" value="TRICHOTHECENE 3-O-ACETYLTRANSFERASE"/>
    <property type="match status" value="1"/>
</dbReference>
<evidence type="ECO:0000256" key="1">
    <source>
        <dbReference type="ARBA" id="ARBA00009861"/>
    </source>
</evidence>
<proteinExistence type="inferred from homology"/>
<sequence>MTIFSQRLLFPNVLHSKIVSFEYHVSSTHPNMKLHTYLNKYSNAQFYHQFHFLKSSVSRSCSSCQSKKHDYCFRPSAVLESLEHTVTIHRTSLIFPLEETERKSMFLSNIDKRLNIKATAIFFFSRNPKFSFEQIVTKLESALRKILVHYDFLAGRLRWNIEGQLEIDCNAAGAGFVVASCNSSFEELGGIIGSSNVANQKFALRKWNALPDDQPLFLMQVYQA</sequence>
<comment type="similarity">
    <text evidence="1">Belongs to the plant acyltransferase family.</text>
</comment>
<dbReference type="AlphaFoldDB" id="A0A7J6W455"/>
<dbReference type="Gene3D" id="3.30.559.10">
    <property type="entry name" value="Chloramphenicol acetyltransferase-like domain"/>
    <property type="match status" value="1"/>
</dbReference>
<keyword evidence="2" id="KW-0808">Transferase</keyword>